<dbReference type="AlphaFoldDB" id="A0A934VG95"/>
<evidence type="ECO:0000313" key="3">
    <source>
        <dbReference type="Proteomes" id="UP000604083"/>
    </source>
</evidence>
<gene>
    <name evidence="2" type="ORF">JIN78_00930</name>
</gene>
<feature type="transmembrane region" description="Helical" evidence="1">
    <location>
        <begin position="97"/>
        <end position="115"/>
    </location>
</feature>
<accession>A0A934VG95</accession>
<organism evidence="2 3">
    <name type="scientific">Roseibacillus ishigakijimensis</name>
    <dbReference type="NCBI Taxonomy" id="454146"/>
    <lineage>
        <taxon>Bacteria</taxon>
        <taxon>Pseudomonadati</taxon>
        <taxon>Verrucomicrobiota</taxon>
        <taxon>Verrucomicrobiia</taxon>
        <taxon>Verrucomicrobiales</taxon>
        <taxon>Verrucomicrobiaceae</taxon>
        <taxon>Roseibacillus</taxon>
    </lineage>
</organism>
<feature type="transmembrane region" description="Helical" evidence="1">
    <location>
        <begin position="202"/>
        <end position="222"/>
    </location>
</feature>
<keyword evidence="1" id="KW-1133">Transmembrane helix</keyword>
<keyword evidence="3" id="KW-1185">Reference proteome</keyword>
<name>A0A934VG95_9BACT</name>
<keyword evidence="1" id="KW-0812">Transmembrane</keyword>
<keyword evidence="1" id="KW-0472">Membrane</keyword>
<feature type="transmembrane region" description="Helical" evidence="1">
    <location>
        <begin position="12"/>
        <end position="35"/>
    </location>
</feature>
<proteinExistence type="predicted"/>
<dbReference type="PANTHER" id="PTHR37308">
    <property type="entry name" value="INTEGRAL MEMBRANE PROTEIN"/>
    <property type="match status" value="1"/>
</dbReference>
<sequence>MREFVMTALKGFAMGAANVIPGVSGGTIAFITGIYERLISALKNFDVATVRLLLQGKLAEAAAKVDLLFLLALGVGAVVSIVTLAKVLGWGFANHPVLVWAFFFGLIAASIPLVGKMVTRWSPLVIVLGVVGCALAVSLVFLTPAQESTHPVYLGLCGVVAMCSMIIPGLSGSFVLVLMGNYKLIMLDSVSALSGLQLGEALPILIPVGIGAVVGLIVLSRVLNWLFKNYHNEAVGLITGFVLGSLAVIWPWKEELPKRDLEGLVVVKTAERTLESRPGTLAQVKENLSEDEEIIVAGYGNWSLPQLDRAADWAAFAAMVAGALLIVGVEWSARRGGQLPLPDPPQ</sequence>
<feature type="transmembrane region" description="Helical" evidence="1">
    <location>
        <begin position="154"/>
        <end position="182"/>
    </location>
</feature>
<dbReference type="Pfam" id="PF04018">
    <property type="entry name" value="VCA0040-like"/>
    <property type="match status" value="1"/>
</dbReference>
<feature type="transmembrane region" description="Helical" evidence="1">
    <location>
        <begin position="313"/>
        <end position="333"/>
    </location>
</feature>
<evidence type="ECO:0000256" key="1">
    <source>
        <dbReference type="SAM" id="Phobius"/>
    </source>
</evidence>
<dbReference type="InterPro" id="IPR007163">
    <property type="entry name" value="VCA0040-like"/>
</dbReference>
<comment type="caution">
    <text evidence="2">The sequence shown here is derived from an EMBL/GenBank/DDBJ whole genome shotgun (WGS) entry which is preliminary data.</text>
</comment>
<evidence type="ECO:0000313" key="2">
    <source>
        <dbReference type="EMBL" id="MBK1832608.1"/>
    </source>
</evidence>
<feature type="transmembrane region" description="Helical" evidence="1">
    <location>
        <begin position="67"/>
        <end position="85"/>
    </location>
</feature>
<feature type="transmembrane region" description="Helical" evidence="1">
    <location>
        <begin position="121"/>
        <end position="142"/>
    </location>
</feature>
<reference evidence="2" key="1">
    <citation type="submission" date="2021-01" db="EMBL/GenBank/DDBJ databases">
        <title>Modified the classification status of verrucomicrobia.</title>
        <authorList>
            <person name="Feng X."/>
        </authorList>
    </citation>
    <scope>NUCLEOTIDE SEQUENCE</scope>
    <source>
        <strain evidence="2">KCTC 12986</strain>
    </source>
</reference>
<dbReference type="Proteomes" id="UP000604083">
    <property type="component" value="Unassembled WGS sequence"/>
</dbReference>
<dbReference type="RefSeq" id="WP_200390044.1">
    <property type="nucleotide sequence ID" value="NZ_JAENIO010000002.1"/>
</dbReference>
<feature type="transmembrane region" description="Helical" evidence="1">
    <location>
        <begin position="234"/>
        <end position="252"/>
    </location>
</feature>
<dbReference type="EMBL" id="JAENIO010000002">
    <property type="protein sequence ID" value="MBK1832608.1"/>
    <property type="molecule type" value="Genomic_DNA"/>
</dbReference>
<protein>
    <submittedName>
        <fullName evidence="2">DUF368 domain-containing protein</fullName>
    </submittedName>
</protein>
<dbReference type="PANTHER" id="PTHR37308:SF1">
    <property type="entry name" value="POLYPRENYL-PHOSPHATE TRANSPORTER"/>
    <property type="match status" value="1"/>
</dbReference>